<organism evidence="4 5">
    <name type="scientific">Stentor coeruleus</name>
    <dbReference type="NCBI Taxonomy" id="5963"/>
    <lineage>
        <taxon>Eukaryota</taxon>
        <taxon>Sar</taxon>
        <taxon>Alveolata</taxon>
        <taxon>Ciliophora</taxon>
        <taxon>Postciliodesmatophora</taxon>
        <taxon>Heterotrichea</taxon>
        <taxon>Heterotrichida</taxon>
        <taxon>Stentoridae</taxon>
        <taxon>Stentor</taxon>
    </lineage>
</organism>
<dbReference type="Pfam" id="PF08243">
    <property type="entry name" value="SPT2"/>
    <property type="match status" value="1"/>
</dbReference>
<evidence type="ECO:0000256" key="3">
    <source>
        <dbReference type="SAM" id="MobiDB-lite"/>
    </source>
</evidence>
<dbReference type="SMART" id="SM00784">
    <property type="entry name" value="SPT2"/>
    <property type="match status" value="1"/>
</dbReference>
<dbReference type="EMBL" id="MPUH01001131">
    <property type="protein sequence ID" value="OMJ70045.1"/>
    <property type="molecule type" value="Genomic_DNA"/>
</dbReference>
<accession>A0A1R2B010</accession>
<dbReference type="GO" id="GO:0006334">
    <property type="term" value="P:nucleosome assembly"/>
    <property type="evidence" value="ECO:0007669"/>
    <property type="project" value="TreeGrafter"/>
</dbReference>
<keyword evidence="5" id="KW-1185">Reference proteome</keyword>
<comment type="similarity">
    <text evidence="1">Belongs to the SPT2 family.</text>
</comment>
<proteinExistence type="inferred from homology"/>
<feature type="region of interest" description="Disordered" evidence="3">
    <location>
        <begin position="1"/>
        <end position="77"/>
    </location>
</feature>
<dbReference type="InterPro" id="IPR013256">
    <property type="entry name" value="Chromatin_SPT2"/>
</dbReference>
<name>A0A1R2B010_9CILI</name>
<dbReference type="PANTHER" id="PTHR22691:SF8">
    <property type="entry name" value="PROTEIN SPT2 HOMOLOG"/>
    <property type="match status" value="1"/>
</dbReference>
<evidence type="ECO:0008006" key="6">
    <source>
        <dbReference type="Google" id="ProtNLM"/>
    </source>
</evidence>
<sequence length="299" mass="34985">MSGFIHSDGLKKLNPRELPEENQISSRLQKFLNKIPSNQPSSKILAKISKPNEKHIERKPAPSQNTSSNKPKPRNDAYLKQLEYSRNYSAYINDYNSGKSRDDLFPESALDMIPKFQNIPKKSEKSADDGKALFDFLTKPKNQETKKKAKLKGKGLLQQNEIWCARCKKNHDPNFHFREKKPAPKPNQIPLKRQFNTEDNYKNTNEEYSDYEEDYYDDYSDEENDDFIVHDEDEETVKKMVRKVTGFDPSRYKHIDSLSTKGMEASADQILKEERISARIGSYEDDIELEKLKKKRKYF</sequence>
<gene>
    <name evidence="4" type="ORF">SteCoe_32083</name>
</gene>
<comment type="caution">
    <text evidence="4">The sequence shown here is derived from an EMBL/GenBank/DDBJ whole genome shotgun (WGS) entry which is preliminary data.</text>
</comment>
<feature type="compositionally biased region" description="Basic and acidic residues" evidence="3">
    <location>
        <begin position="8"/>
        <end position="19"/>
    </location>
</feature>
<evidence type="ECO:0000313" key="4">
    <source>
        <dbReference type="EMBL" id="OMJ70045.1"/>
    </source>
</evidence>
<dbReference type="GO" id="GO:0042393">
    <property type="term" value="F:histone binding"/>
    <property type="evidence" value="ECO:0007669"/>
    <property type="project" value="TreeGrafter"/>
</dbReference>
<keyword evidence="2" id="KW-0175">Coiled coil</keyword>
<dbReference type="GO" id="GO:0006360">
    <property type="term" value="P:transcription by RNA polymerase I"/>
    <property type="evidence" value="ECO:0007669"/>
    <property type="project" value="TreeGrafter"/>
</dbReference>
<dbReference type="GO" id="GO:0005730">
    <property type="term" value="C:nucleolus"/>
    <property type="evidence" value="ECO:0007669"/>
    <property type="project" value="TreeGrafter"/>
</dbReference>
<evidence type="ECO:0000256" key="2">
    <source>
        <dbReference type="ARBA" id="ARBA00023054"/>
    </source>
</evidence>
<evidence type="ECO:0000313" key="5">
    <source>
        <dbReference type="Proteomes" id="UP000187209"/>
    </source>
</evidence>
<dbReference type="Proteomes" id="UP000187209">
    <property type="component" value="Unassembled WGS sequence"/>
</dbReference>
<dbReference type="OrthoDB" id="6259853at2759"/>
<dbReference type="PANTHER" id="PTHR22691">
    <property type="entry name" value="YEAST SPT2-RELATED"/>
    <property type="match status" value="1"/>
</dbReference>
<dbReference type="AlphaFoldDB" id="A0A1R2B010"/>
<evidence type="ECO:0000256" key="1">
    <source>
        <dbReference type="ARBA" id="ARBA00006461"/>
    </source>
</evidence>
<feature type="compositionally biased region" description="Basic and acidic residues" evidence="3">
    <location>
        <begin position="50"/>
        <end position="60"/>
    </location>
</feature>
<protein>
    <recommendedName>
        <fullName evidence="6">Protein SPT2 homolog</fullName>
    </recommendedName>
</protein>
<dbReference type="GO" id="GO:0003677">
    <property type="term" value="F:DNA binding"/>
    <property type="evidence" value="ECO:0007669"/>
    <property type="project" value="TreeGrafter"/>
</dbReference>
<reference evidence="4 5" key="1">
    <citation type="submission" date="2016-11" db="EMBL/GenBank/DDBJ databases">
        <title>The macronuclear genome of Stentor coeruleus: a giant cell with tiny introns.</title>
        <authorList>
            <person name="Slabodnick M."/>
            <person name="Ruby J.G."/>
            <person name="Reiff S.B."/>
            <person name="Swart E.C."/>
            <person name="Gosai S."/>
            <person name="Prabakaran S."/>
            <person name="Witkowska E."/>
            <person name="Larue G.E."/>
            <person name="Fisher S."/>
            <person name="Freeman R.M."/>
            <person name="Gunawardena J."/>
            <person name="Chu W."/>
            <person name="Stover N.A."/>
            <person name="Gregory B.D."/>
            <person name="Nowacki M."/>
            <person name="Derisi J."/>
            <person name="Roy S.W."/>
            <person name="Marshall W.F."/>
            <person name="Sood P."/>
        </authorList>
    </citation>
    <scope>NUCLEOTIDE SEQUENCE [LARGE SCALE GENOMIC DNA]</scope>
    <source>
        <strain evidence="4">WM001</strain>
    </source>
</reference>